<proteinExistence type="predicted"/>
<dbReference type="Pfam" id="PF13649">
    <property type="entry name" value="Methyltransf_25"/>
    <property type="match status" value="1"/>
</dbReference>
<dbReference type="Gene3D" id="3.40.50.150">
    <property type="entry name" value="Vaccinia Virus protein VP39"/>
    <property type="match status" value="1"/>
</dbReference>
<dbReference type="Proteomes" id="UP001500503">
    <property type="component" value="Unassembled WGS sequence"/>
</dbReference>
<evidence type="ECO:0000259" key="1">
    <source>
        <dbReference type="Pfam" id="PF13649"/>
    </source>
</evidence>
<feature type="domain" description="Methyltransferase" evidence="1">
    <location>
        <begin position="51"/>
        <end position="147"/>
    </location>
</feature>
<keyword evidence="2" id="KW-0808">Transferase</keyword>
<evidence type="ECO:0000313" key="3">
    <source>
        <dbReference type="Proteomes" id="UP001500503"/>
    </source>
</evidence>
<dbReference type="CDD" id="cd02440">
    <property type="entry name" value="AdoMet_MTases"/>
    <property type="match status" value="1"/>
</dbReference>
<dbReference type="PANTHER" id="PTHR42912">
    <property type="entry name" value="METHYLTRANSFERASE"/>
    <property type="match status" value="1"/>
</dbReference>
<dbReference type="PANTHER" id="PTHR42912:SF93">
    <property type="entry name" value="N6-ADENOSINE-METHYLTRANSFERASE TMT1A"/>
    <property type="match status" value="1"/>
</dbReference>
<keyword evidence="2" id="KW-0489">Methyltransferase</keyword>
<dbReference type="InterPro" id="IPR041698">
    <property type="entry name" value="Methyltransf_25"/>
</dbReference>
<comment type="caution">
    <text evidence="2">The sequence shown here is derived from an EMBL/GenBank/DDBJ whole genome shotgun (WGS) entry which is preliminary data.</text>
</comment>
<evidence type="ECO:0000313" key="2">
    <source>
        <dbReference type="EMBL" id="GAA4483944.1"/>
    </source>
</evidence>
<sequence>MTERVRVPVTDPARMAQAFDELAESYDDDHHDEIARALLALVGTPADEDEIADVACGSGAAALAIARTRSSGATPVLAVDLSAGMIAAGRARAVRLGCEHAIDWRIGPAVPLPVADAALDLVVCASSLHFLGRPALSDWRRALRPGGRAGFTLPVASQFRPSGPFAALVAADLPLPRTAEEALALATAAGFVDVDTRLIAVGSRSVVLTVATNPAPLG</sequence>
<keyword evidence="3" id="KW-1185">Reference proteome</keyword>
<gene>
    <name evidence="2" type="ORF">GCM10023191_006350</name>
</gene>
<dbReference type="SUPFAM" id="SSF53335">
    <property type="entry name" value="S-adenosyl-L-methionine-dependent methyltransferases"/>
    <property type="match status" value="1"/>
</dbReference>
<name>A0ABP8PCH2_9ACTN</name>
<dbReference type="EMBL" id="BAABHF010000009">
    <property type="protein sequence ID" value="GAA4483944.1"/>
    <property type="molecule type" value="Genomic_DNA"/>
</dbReference>
<organism evidence="2 3">
    <name type="scientific">Actinoallomurus oryzae</name>
    <dbReference type="NCBI Taxonomy" id="502180"/>
    <lineage>
        <taxon>Bacteria</taxon>
        <taxon>Bacillati</taxon>
        <taxon>Actinomycetota</taxon>
        <taxon>Actinomycetes</taxon>
        <taxon>Streptosporangiales</taxon>
        <taxon>Thermomonosporaceae</taxon>
        <taxon>Actinoallomurus</taxon>
    </lineage>
</organism>
<dbReference type="InterPro" id="IPR029063">
    <property type="entry name" value="SAM-dependent_MTases_sf"/>
</dbReference>
<accession>A0ABP8PCH2</accession>
<reference evidence="3" key="1">
    <citation type="journal article" date="2019" name="Int. J. Syst. Evol. Microbiol.">
        <title>The Global Catalogue of Microorganisms (GCM) 10K type strain sequencing project: providing services to taxonomists for standard genome sequencing and annotation.</title>
        <authorList>
            <consortium name="The Broad Institute Genomics Platform"/>
            <consortium name="The Broad Institute Genome Sequencing Center for Infectious Disease"/>
            <person name="Wu L."/>
            <person name="Ma J."/>
        </authorList>
    </citation>
    <scope>NUCLEOTIDE SEQUENCE [LARGE SCALE GENOMIC DNA]</scope>
    <source>
        <strain evidence="3">JCM 17933</strain>
    </source>
</reference>
<protein>
    <submittedName>
        <fullName evidence="2">Class I SAM-dependent methyltransferase</fullName>
    </submittedName>
</protein>
<dbReference type="InterPro" id="IPR050508">
    <property type="entry name" value="Methyltransf_Superfamily"/>
</dbReference>
<dbReference type="GO" id="GO:0032259">
    <property type="term" value="P:methylation"/>
    <property type="evidence" value="ECO:0007669"/>
    <property type="project" value="UniProtKB-KW"/>
</dbReference>
<dbReference type="GO" id="GO:0008168">
    <property type="term" value="F:methyltransferase activity"/>
    <property type="evidence" value="ECO:0007669"/>
    <property type="project" value="UniProtKB-KW"/>
</dbReference>